<dbReference type="Gene3D" id="2.60.200.20">
    <property type="match status" value="1"/>
</dbReference>
<feature type="domain" description="FHA" evidence="2">
    <location>
        <begin position="198"/>
        <end position="261"/>
    </location>
</feature>
<dbReference type="InterPro" id="IPR008984">
    <property type="entry name" value="SMAD_FHA_dom_sf"/>
</dbReference>
<dbReference type="FunFam" id="2.60.200.20:FF:000028">
    <property type="entry name" value="FHA domain-containing protein DDL"/>
    <property type="match status" value="1"/>
</dbReference>
<dbReference type="Pfam" id="PF00498">
    <property type="entry name" value="FHA"/>
    <property type="match status" value="1"/>
</dbReference>
<feature type="compositionally biased region" description="Basic residues" evidence="1">
    <location>
        <begin position="8"/>
        <end position="25"/>
    </location>
</feature>
<evidence type="ECO:0000256" key="1">
    <source>
        <dbReference type="SAM" id="MobiDB-lite"/>
    </source>
</evidence>
<comment type="caution">
    <text evidence="3">The sequence shown here is derived from an EMBL/GenBank/DDBJ whole genome shotgun (WGS) entry which is preliminary data.</text>
</comment>
<evidence type="ECO:0000313" key="4">
    <source>
        <dbReference type="Proteomes" id="UP001190700"/>
    </source>
</evidence>
<feature type="compositionally biased region" description="Basic and acidic residues" evidence="1">
    <location>
        <begin position="26"/>
        <end position="106"/>
    </location>
</feature>
<protein>
    <recommendedName>
        <fullName evidence="2">FHA domain-containing protein</fullName>
    </recommendedName>
</protein>
<evidence type="ECO:0000259" key="2">
    <source>
        <dbReference type="PROSITE" id="PS50006"/>
    </source>
</evidence>
<dbReference type="InterPro" id="IPR050923">
    <property type="entry name" value="Cell_Proc_Reg/RNA_Proc"/>
</dbReference>
<dbReference type="EMBL" id="LGRX02015647">
    <property type="protein sequence ID" value="KAK3263185.1"/>
    <property type="molecule type" value="Genomic_DNA"/>
</dbReference>
<evidence type="ECO:0000313" key="3">
    <source>
        <dbReference type="EMBL" id="KAK3263185.1"/>
    </source>
</evidence>
<dbReference type="AlphaFoldDB" id="A0AAE0FP08"/>
<proteinExistence type="predicted"/>
<organism evidence="3 4">
    <name type="scientific">Cymbomonas tetramitiformis</name>
    <dbReference type="NCBI Taxonomy" id="36881"/>
    <lineage>
        <taxon>Eukaryota</taxon>
        <taxon>Viridiplantae</taxon>
        <taxon>Chlorophyta</taxon>
        <taxon>Pyramimonadophyceae</taxon>
        <taxon>Pyramimonadales</taxon>
        <taxon>Pyramimonadaceae</taxon>
        <taxon>Cymbomonas</taxon>
    </lineage>
</organism>
<dbReference type="PANTHER" id="PTHR23308">
    <property type="entry name" value="NUCLEAR INHIBITOR OF PROTEIN PHOSPHATASE-1"/>
    <property type="match status" value="1"/>
</dbReference>
<dbReference type="PROSITE" id="PS50006">
    <property type="entry name" value="FHA_DOMAIN"/>
    <property type="match status" value="1"/>
</dbReference>
<reference evidence="3 4" key="1">
    <citation type="journal article" date="2015" name="Genome Biol. Evol.">
        <title>Comparative Genomics of a Bacterivorous Green Alga Reveals Evolutionary Causalities and Consequences of Phago-Mixotrophic Mode of Nutrition.</title>
        <authorList>
            <person name="Burns J.A."/>
            <person name="Paasch A."/>
            <person name="Narechania A."/>
            <person name="Kim E."/>
        </authorList>
    </citation>
    <scope>NUCLEOTIDE SEQUENCE [LARGE SCALE GENOMIC DNA]</scope>
    <source>
        <strain evidence="3 4">PLY_AMNH</strain>
    </source>
</reference>
<dbReference type="SUPFAM" id="SSF49879">
    <property type="entry name" value="SMAD/FHA domain"/>
    <property type="match status" value="1"/>
</dbReference>
<dbReference type="InterPro" id="IPR000253">
    <property type="entry name" value="FHA_dom"/>
</dbReference>
<name>A0AAE0FP08_9CHLO</name>
<gene>
    <name evidence="3" type="ORF">CYMTET_27989</name>
</gene>
<sequence length="312" mass="36613">MSESPSRRSSRKERRRSRSPRPSKSSKRDYDRDRSRSRERGRGRQSPTRDRGRDRGRESRRGREDHEDERRHSERERRSHRSRERESGARGHGNYDSRRPEIDEKNLPPPPPMPNRPREEDNAQPGIPEPQEAPPQIEQPNFGLSGKLAEETNKVNGVVLNYNEPPEARPSKTRWRLYMFKKGEPMEDPLYIHRNSWYLFGRDRKIADIPTDHPSCSKQHAVLQYRLVEKEGEDGMMYETVRPYLMDLGSTNGTFINGDRLDPQRYYELLEKDLVKFGNSSRDFILLHDKSDKAGSIRFLSTSRANMLSDLL</sequence>
<keyword evidence="4" id="KW-1185">Reference proteome</keyword>
<accession>A0AAE0FP08</accession>
<feature type="region of interest" description="Disordered" evidence="1">
    <location>
        <begin position="1"/>
        <end position="143"/>
    </location>
</feature>
<dbReference type="SMART" id="SM00240">
    <property type="entry name" value="FHA"/>
    <property type="match status" value="1"/>
</dbReference>
<dbReference type="Proteomes" id="UP001190700">
    <property type="component" value="Unassembled WGS sequence"/>
</dbReference>